<proteinExistence type="predicted"/>
<evidence type="ECO:0000259" key="4">
    <source>
        <dbReference type="PROSITE" id="PS51077"/>
    </source>
</evidence>
<reference evidence="6 7" key="2">
    <citation type="submission" date="2020-08" db="EMBL/GenBank/DDBJ databases">
        <title>Stappia taiwanensis sp. nov., isolated from a coastal thermal spring.</title>
        <authorList>
            <person name="Kampfer P."/>
        </authorList>
    </citation>
    <scope>NUCLEOTIDE SEQUENCE [LARGE SCALE GENOMIC DNA]</scope>
    <source>
        <strain evidence="6 7">DSM 23284</strain>
    </source>
</reference>
<dbReference type="GO" id="GO:0003677">
    <property type="term" value="F:DNA binding"/>
    <property type="evidence" value="ECO:0007669"/>
    <property type="project" value="UniProtKB-KW"/>
</dbReference>
<dbReference type="Proteomes" id="UP000559404">
    <property type="component" value="Unassembled WGS sequence"/>
</dbReference>
<dbReference type="InterPro" id="IPR029016">
    <property type="entry name" value="GAF-like_dom_sf"/>
</dbReference>
<feature type="domain" description="IclR-ED" evidence="5">
    <location>
        <begin position="73"/>
        <end position="258"/>
    </location>
</feature>
<dbReference type="EMBL" id="JACEON010000015">
    <property type="protein sequence ID" value="MBA4613095.1"/>
    <property type="molecule type" value="Genomic_DNA"/>
</dbReference>
<gene>
    <name evidence="6" type="ORF">H1W37_15645</name>
</gene>
<evidence type="ECO:0000256" key="3">
    <source>
        <dbReference type="ARBA" id="ARBA00023163"/>
    </source>
</evidence>
<dbReference type="SUPFAM" id="SSF46785">
    <property type="entry name" value="Winged helix' DNA-binding domain"/>
    <property type="match status" value="1"/>
</dbReference>
<dbReference type="SMART" id="SM00346">
    <property type="entry name" value="HTH_ICLR"/>
    <property type="match status" value="1"/>
</dbReference>
<dbReference type="InterPro" id="IPR036390">
    <property type="entry name" value="WH_DNA-bd_sf"/>
</dbReference>
<dbReference type="InterPro" id="IPR050707">
    <property type="entry name" value="HTH_MetabolicPath_Reg"/>
</dbReference>
<organism evidence="6 7">
    <name type="scientific">Stappia taiwanensis</name>
    <dbReference type="NCBI Taxonomy" id="992267"/>
    <lineage>
        <taxon>Bacteria</taxon>
        <taxon>Pseudomonadati</taxon>
        <taxon>Pseudomonadota</taxon>
        <taxon>Alphaproteobacteria</taxon>
        <taxon>Hyphomicrobiales</taxon>
        <taxon>Stappiaceae</taxon>
        <taxon>Stappia</taxon>
    </lineage>
</organism>
<dbReference type="PANTHER" id="PTHR30136">
    <property type="entry name" value="HELIX-TURN-HELIX TRANSCRIPTIONAL REGULATOR, ICLR FAMILY"/>
    <property type="match status" value="1"/>
</dbReference>
<feature type="domain" description="HTH iclR-type" evidence="4">
    <location>
        <begin position="11"/>
        <end position="72"/>
    </location>
</feature>
<evidence type="ECO:0000259" key="5">
    <source>
        <dbReference type="PROSITE" id="PS51078"/>
    </source>
</evidence>
<dbReference type="InterPro" id="IPR014757">
    <property type="entry name" value="Tscrpt_reg_IclR_C"/>
</dbReference>
<evidence type="ECO:0000256" key="2">
    <source>
        <dbReference type="ARBA" id="ARBA00023125"/>
    </source>
</evidence>
<dbReference type="InterPro" id="IPR005471">
    <property type="entry name" value="Tscrpt_reg_IclR_N"/>
</dbReference>
<keyword evidence="1" id="KW-0805">Transcription regulation</keyword>
<sequence>MQEARATYRNVSSIGRGLKVLEALGELGWVKIGVLSEYAGIDRSSLYRIVNTLVELGYVARRSEDGAISLTEKIAQLADGLKDNDIVGQTVAPHLRALTRKVLWPCDFASLTSGALEIQYSTHRISPMSIHRSVVGKKRHLVRSALGRAILSAMTREELETALAIVQSLGGEDAADIANRPYLDWLIEETRGAGYAGSAGQADPKVGAIAAPVMGPESVVGAVNIIFFRSAMTPAEAAERYLDDLLGCVARIEAELRVNLERPSAT</sequence>
<name>A0A838XRM1_9HYPH</name>
<reference evidence="6 7" key="1">
    <citation type="submission" date="2020-07" db="EMBL/GenBank/DDBJ databases">
        <authorList>
            <person name="Li M."/>
        </authorList>
    </citation>
    <scope>NUCLEOTIDE SEQUENCE [LARGE SCALE GENOMIC DNA]</scope>
    <source>
        <strain evidence="6 7">DSM 23284</strain>
    </source>
</reference>
<comment type="caution">
    <text evidence="6">The sequence shown here is derived from an EMBL/GenBank/DDBJ whole genome shotgun (WGS) entry which is preliminary data.</text>
</comment>
<dbReference type="PANTHER" id="PTHR30136:SF23">
    <property type="entry name" value="DNA-BINDING TRANSCRIPTIONAL ACTIVATOR MHPR"/>
    <property type="match status" value="1"/>
</dbReference>
<dbReference type="SUPFAM" id="SSF55781">
    <property type="entry name" value="GAF domain-like"/>
    <property type="match status" value="1"/>
</dbReference>
<keyword evidence="2" id="KW-0238">DNA-binding</keyword>
<dbReference type="Pfam" id="PF01614">
    <property type="entry name" value="IclR_C"/>
    <property type="match status" value="1"/>
</dbReference>
<evidence type="ECO:0000313" key="6">
    <source>
        <dbReference type="EMBL" id="MBA4613095.1"/>
    </source>
</evidence>
<dbReference type="GO" id="GO:0003700">
    <property type="term" value="F:DNA-binding transcription factor activity"/>
    <property type="evidence" value="ECO:0007669"/>
    <property type="project" value="TreeGrafter"/>
</dbReference>
<dbReference type="Gene3D" id="1.10.10.10">
    <property type="entry name" value="Winged helix-like DNA-binding domain superfamily/Winged helix DNA-binding domain"/>
    <property type="match status" value="1"/>
</dbReference>
<evidence type="ECO:0000256" key="1">
    <source>
        <dbReference type="ARBA" id="ARBA00023015"/>
    </source>
</evidence>
<dbReference type="RefSeq" id="WP_181761286.1">
    <property type="nucleotide sequence ID" value="NZ_BMCR01000007.1"/>
</dbReference>
<dbReference type="PROSITE" id="PS51077">
    <property type="entry name" value="HTH_ICLR"/>
    <property type="match status" value="1"/>
</dbReference>
<dbReference type="Pfam" id="PF09339">
    <property type="entry name" value="HTH_IclR"/>
    <property type="match status" value="1"/>
</dbReference>
<evidence type="ECO:0000313" key="7">
    <source>
        <dbReference type="Proteomes" id="UP000559404"/>
    </source>
</evidence>
<keyword evidence="7" id="KW-1185">Reference proteome</keyword>
<accession>A0A838XRM1</accession>
<dbReference type="Gene3D" id="3.30.450.40">
    <property type="match status" value="1"/>
</dbReference>
<protein>
    <submittedName>
        <fullName evidence="6">Helix-turn-helix domain-containing protein</fullName>
    </submittedName>
</protein>
<dbReference type="PROSITE" id="PS51078">
    <property type="entry name" value="ICLR_ED"/>
    <property type="match status" value="1"/>
</dbReference>
<dbReference type="GO" id="GO:0045892">
    <property type="term" value="P:negative regulation of DNA-templated transcription"/>
    <property type="evidence" value="ECO:0007669"/>
    <property type="project" value="TreeGrafter"/>
</dbReference>
<dbReference type="InterPro" id="IPR036388">
    <property type="entry name" value="WH-like_DNA-bd_sf"/>
</dbReference>
<keyword evidence="3" id="KW-0804">Transcription</keyword>
<dbReference type="AlphaFoldDB" id="A0A838XRM1"/>